<protein>
    <submittedName>
        <fullName evidence="2">Uncharacterized protein</fullName>
    </submittedName>
</protein>
<accession>A0AA40KX31</accession>
<feature type="compositionally biased region" description="Basic and acidic residues" evidence="1">
    <location>
        <begin position="67"/>
        <end position="81"/>
    </location>
</feature>
<keyword evidence="3" id="KW-1185">Reference proteome</keyword>
<gene>
    <name evidence="2" type="ORF">K0M31_000474</name>
</gene>
<proteinExistence type="predicted"/>
<comment type="caution">
    <text evidence="2">The sequence shown here is derived from an EMBL/GenBank/DDBJ whole genome shotgun (WGS) entry which is preliminary data.</text>
</comment>
<evidence type="ECO:0000313" key="2">
    <source>
        <dbReference type="EMBL" id="KAK1135902.1"/>
    </source>
</evidence>
<dbReference type="AlphaFoldDB" id="A0AA40KX31"/>
<name>A0AA40KX31_9HYME</name>
<evidence type="ECO:0000256" key="1">
    <source>
        <dbReference type="SAM" id="MobiDB-lite"/>
    </source>
</evidence>
<evidence type="ECO:0000313" key="3">
    <source>
        <dbReference type="Proteomes" id="UP001177670"/>
    </source>
</evidence>
<dbReference type="Proteomes" id="UP001177670">
    <property type="component" value="Unassembled WGS sequence"/>
</dbReference>
<sequence>MESGAHQGNAAGIILKLSTFPMPRAGSSGTALGKGRASEKIAVSESREDALLKHSGRKTANSRAARLNREREQSGRERFESSAKILPRQTSTRKSFPTLASFLAEAGCCLDLIKMSVTLLVAGKNRASAFVALPPALSFRRFATDEMLPPTRELNNNYRVENRHSTIQIPRCRSVNDQAVPKFHGFRISEAARNSLGSGGKRGNIRNGKLCTSLCRAGAAHPSPTVYRQQEYPFQDI</sequence>
<feature type="region of interest" description="Disordered" evidence="1">
    <location>
        <begin position="26"/>
        <end position="86"/>
    </location>
</feature>
<organism evidence="2 3">
    <name type="scientific">Melipona bicolor</name>
    <dbReference type="NCBI Taxonomy" id="60889"/>
    <lineage>
        <taxon>Eukaryota</taxon>
        <taxon>Metazoa</taxon>
        <taxon>Ecdysozoa</taxon>
        <taxon>Arthropoda</taxon>
        <taxon>Hexapoda</taxon>
        <taxon>Insecta</taxon>
        <taxon>Pterygota</taxon>
        <taxon>Neoptera</taxon>
        <taxon>Endopterygota</taxon>
        <taxon>Hymenoptera</taxon>
        <taxon>Apocrita</taxon>
        <taxon>Aculeata</taxon>
        <taxon>Apoidea</taxon>
        <taxon>Anthophila</taxon>
        <taxon>Apidae</taxon>
        <taxon>Melipona</taxon>
    </lineage>
</organism>
<reference evidence="2" key="1">
    <citation type="submission" date="2021-10" db="EMBL/GenBank/DDBJ databases">
        <title>Melipona bicolor Genome sequencing and assembly.</title>
        <authorList>
            <person name="Araujo N.S."/>
            <person name="Arias M.C."/>
        </authorList>
    </citation>
    <scope>NUCLEOTIDE SEQUENCE</scope>
    <source>
        <strain evidence="2">USP_2M_L1-L4_2017</strain>
        <tissue evidence="2">Whole body</tissue>
    </source>
</reference>
<dbReference type="EMBL" id="JAHYIQ010000001">
    <property type="protein sequence ID" value="KAK1135902.1"/>
    <property type="molecule type" value="Genomic_DNA"/>
</dbReference>